<gene>
    <name evidence="2" type="ORF">CUN49_17030</name>
</gene>
<sequence length="139" mass="14957">RVGLVPLSPDPNVLLGRLVLWSSTLVLILLLSGLLTAARHFSAHPDQAWEMLLRLAPLILLIASQFVSGTLSLILIGAAAASAVLVVLYWFSGGYRARVPAGEIAIIAAIAVAVFFLFIFLEERSRLVENVSSEVRPTP</sequence>
<feature type="transmembrane region" description="Helical" evidence="1">
    <location>
        <begin position="20"/>
        <end position="39"/>
    </location>
</feature>
<reference evidence="2 3" key="1">
    <citation type="submission" date="2017-11" db="EMBL/GenBank/DDBJ databases">
        <title>Evolution of Phototrophy in the Chloroflexi Phylum Driven by Horizontal Gene Transfer.</title>
        <authorList>
            <person name="Ward L.M."/>
            <person name="Hemp J."/>
            <person name="Shih P.M."/>
            <person name="Mcglynn S.E."/>
            <person name="Fischer W."/>
        </authorList>
    </citation>
    <scope>NUCLEOTIDE SEQUENCE [LARGE SCALE GENOMIC DNA]</scope>
    <source>
        <strain evidence="2">JP3_13</strain>
    </source>
</reference>
<feature type="transmembrane region" description="Helical" evidence="1">
    <location>
        <begin position="104"/>
        <end position="121"/>
    </location>
</feature>
<name>A0A2M8P974_9CHLR</name>
<feature type="transmembrane region" description="Helical" evidence="1">
    <location>
        <begin position="73"/>
        <end position="92"/>
    </location>
</feature>
<proteinExistence type="predicted"/>
<feature type="non-terminal residue" evidence="2">
    <location>
        <position position="1"/>
    </location>
</feature>
<feature type="non-terminal residue" evidence="2">
    <location>
        <position position="139"/>
    </location>
</feature>
<keyword evidence="1" id="KW-0812">Transmembrane</keyword>
<keyword evidence="1" id="KW-1133">Transmembrane helix</keyword>
<evidence type="ECO:0000313" key="3">
    <source>
        <dbReference type="Proteomes" id="UP000229681"/>
    </source>
</evidence>
<evidence type="ECO:0000313" key="2">
    <source>
        <dbReference type="EMBL" id="PJF34067.1"/>
    </source>
</evidence>
<dbReference type="Proteomes" id="UP000229681">
    <property type="component" value="Unassembled WGS sequence"/>
</dbReference>
<comment type="caution">
    <text evidence="2">The sequence shown here is derived from an EMBL/GenBank/DDBJ whole genome shotgun (WGS) entry which is preliminary data.</text>
</comment>
<evidence type="ECO:0000256" key="1">
    <source>
        <dbReference type="SAM" id="Phobius"/>
    </source>
</evidence>
<accession>A0A2M8P974</accession>
<organism evidence="2 3">
    <name type="scientific">Candidatus Thermofonsia Clade 1 bacterium</name>
    <dbReference type="NCBI Taxonomy" id="2364210"/>
    <lineage>
        <taxon>Bacteria</taxon>
        <taxon>Bacillati</taxon>
        <taxon>Chloroflexota</taxon>
        <taxon>Candidatus Thermofontia</taxon>
        <taxon>Candidatus Thermofonsia Clade 1</taxon>
    </lineage>
</organism>
<protein>
    <submittedName>
        <fullName evidence="2">Uncharacterized protein</fullName>
    </submittedName>
</protein>
<keyword evidence="1" id="KW-0472">Membrane</keyword>
<dbReference type="EMBL" id="PGTM01000620">
    <property type="protein sequence ID" value="PJF34067.1"/>
    <property type="molecule type" value="Genomic_DNA"/>
</dbReference>
<dbReference type="AlphaFoldDB" id="A0A2M8P974"/>